<keyword evidence="7" id="KW-1185">Reference proteome</keyword>
<dbReference type="InterPro" id="IPR050922">
    <property type="entry name" value="LytR/CpsA/Psr_CW_biosynth"/>
</dbReference>
<dbReference type="RefSeq" id="WP_390229419.1">
    <property type="nucleotide sequence ID" value="NZ_JBHSCN010000005.1"/>
</dbReference>
<feature type="compositionally biased region" description="Low complexity" evidence="2">
    <location>
        <begin position="453"/>
        <end position="494"/>
    </location>
</feature>
<feature type="domain" description="LytR/CpsA/Psr regulator C-terminal" evidence="5">
    <location>
        <begin position="367"/>
        <end position="449"/>
    </location>
</feature>
<gene>
    <name evidence="6" type="ORF">ACFOYW_12805</name>
</gene>
<evidence type="ECO:0000259" key="4">
    <source>
        <dbReference type="Pfam" id="PF03816"/>
    </source>
</evidence>
<evidence type="ECO:0000256" key="1">
    <source>
        <dbReference type="ARBA" id="ARBA00006068"/>
    </source>
</evidence>
<accession>A0ABV8Q799</accession>
<dbReference type="Gene3D" id="3.30.70.2390">
    <property type="match status" value="1"/>
</dbReference>
<comment type="similarity">
    <text evidence="1">Belongs to the LytR/CpsA/Psr (LCP) family.</text>
</comment>
<dbReference type="PANTHER" id="PTHR33392">
    <property type="entry name" value="POLYISOPRENYL-TEICHOIC ACID--PEPTIDOGLYCAN TEICHOIC ACID TRANSFERASE TAGU"/>
    <property type="match status" value="1"/>
</dbReference>
<dbReference type="PANTHER" id="PTHR33392:SF6">
    <property type="entry name" value="POLYISOPRENYL-TEICHOIC ACID--PEPTIDOGLYCAN TEICHOIC ACID TRANSFERASE TAGU"/>
    <property type="match status" value="1"/>
</dbReference>
<dbReference type="EMBL" id="JBHSCN010000005">
    <property type="protein sequence ID" value="MFC4244256.1"/>
    <property type="molecule type" value="Genomic_DNA"/>
</dbReference>
<sequence>MTRYDDLPLYEPEGPRRGWSDGRKRRLRRTIAWVAFGLAVVLVAVAVYAGVTYFNFIGGVDRVGGVVGGSKAGTAQNILLVGNDQRPANMTQQQFAELSTTDDGGSSNTDTMILLHIPANGASATLVSFPRDAYVSIPGHGQNKLNAAYVEGAAASNGTAAQKDAAGMKLLVETIQNLSGLTINHYVKVSLLSFYNIAKTLGPVTVCLNNAVNDPYSGAHFPAGVQQLNATQALQFVRQRHGLPNGDLDREVRQQYFLSVEAQQVLSAGTLLNPVKLNRVVKAVGSSLETDDKLSFISLATQLKSLKGGGIHSATIPLMADPYGTVPGVGSVVEVNYDAMPDFIATISGQPTAAQRVAKAKAASPSSVTVDVLNGAGTAAGSSTALATYKSLGFQTGQPADAPSSQQTTTVYFPSGDEAQAKAVLQHLPGAAVAQSSQYKHVTVVLGTDGRMPAAAGSSPSTGSSGGTAPSTGSSGSSSSSSASPSAKPSAPTTNYSKTSCIN</sequence>
<dbReference type="InterPro" id="IPR027381">
    <property type="entry name" value="LytR/CpsA/Psr_C"/>
</dbReference>
<proteinExistence type="inferred from homology"/>
<keyword evidence="3" id="KW-1133">Transmembrane helix</keyword>
<dbReference type="Pfam" id="PF13399">
    <property type="entry name" value="LytR_C"/>
    <property type="match status" value="1"/>
</dbReference>
<feature type="domain" description="Cell envelope-related transcriptional attenuator" evidence="4">
    <location>
        <begin position="108"/>
        <end position="264"/>
    </location>
</feature>
<dbReference type="Proteomes" id="UP001595900">
    <property type="component" value="Unassembled WGS sequence"/>
</dbReference>
<reference evidence="7" key="1">
    <citation type="journal article" date="2019" name="Int. J. Syst. Evol. Microbiol.">
        <title>The Global Catalogue of Microorganisms (GCM) 10K type strain sequencing project: providing services to taxonomists for standard genome sequencing and annotation.</title>
        <authorList>
            <consortium name="The Broad Institute Genomics Platform"/>
            <consortium name="The Broad Institute Genome Sequencing Center for Infectious Disease"/>
            <person name="Wu L."/>
            <person name="Ma J."/>
        </authorList>
    </citation>
    <scope>NUCLEOTIDE SEQUENCE [LARGE SCALE GENOMIC DNA]</scope>
    <source>
        <strain evidence="7">CGMCC 1.10363</strain>
    </source>
</reference>
<evidence type="ECO:0000313" key="7">
    <source>
        <dbReference type="Proteomes" id="UP001595900"/>
    </source>
</evidence>
<feature type="transmembrane region" description="Helical" evidence="3">
    <location>
        <begin position="31"/>
        <end position="54"/>
    </location>
</feature>
<dbReference type="Gene3D" id="3.40.630.190">
    <property type="entry name" value="LCP protein"/>
    <property type="match status" value="1"/>
</dbReference>
<feature type="region of interest" description="Disordered" evidence="2">
    <location>
        <begin position="451"/>
        <end position="503"/>
    </location>
</feature>
<evidence type="ECO:0000259" key="5">
    <source>
        <dbReference type="Pfam" id="PF13399"/>
    </source>
</evidence>
<name>A0ABV8Q799_9MICO</name>
<organism evidence="6 7">
    <name type="scientific">Gryllotalpicola reticulitermitis</name>
    <dbReference type="NCBI Taxonomy" id="1184153"/>
    <lineage>
        <taxon>Bacteria</taxon>
        <taxon>Bacillati</taxon>
        <taxon>Actinomycetota</taxon>
        <taxon>Actinomycetes</taxon>
        <taxon>Micrococcales</taxon>
        <taxon>Microbacteriaceae</taxon>
        <taxon>Gryllotalpicola</taxon>
    </lineage>
</organism>
<dbReference type="NCBIfam" id="TIGR00350">
    <property type="entry name" value="lytR_cpsA_psr"/>
    <property type="match status" value="1"/>
</dbReference>
<evidence type="ECO:0000313" key="6">
    <source>
        <dbReference type="EMBL" id="MFC4244256.1"/>
    </source>
</evidence>
<evidence type="ECO:0000256" key="2">
    <source>
        <dbReference type="SAM" id="MobiDB-lite"/>
    </source>
</evidence>
<comment type="caution">
    <text evidence="6">The sequence shown here is derived from an EMBL/GenBank/DDBJ whole genome shotgun (WGS) entry which is preliminary data.</text>
</comment>
<dbReference type="InterPro" id="IPR004474">
    <property type="entry name" value="LytR_CpsA_psr"/>
</dbReference>
<keyword evidence="3" id="KW-0472">Membrane</keyword>
<evidence type="ECO:0000256" key="3">
    <source>
        <dbReference type="SAM" id="Phobius"/>
    </source>
</evidence>
<keyword evidence="3" id="KW-0812">Transmembrane</keyword>
<dbReference type="Pfam" id="PF03816">
    <property type="entry name" value="LytR_cpsA_psr"/>
    <property type="match status" value="1"/>
</dbReference>
<protein>
    <submittedName>
        <fullName evidence="6">LCP family protein</fullName>
    </submittedName>
</protein>